<name>A0ABN2LGN6_9MICO</name>
<dbReference type="Pfam" id="PF12833">
    <property type="entry name" value="HTH_18"/>
    <property type="match status" value="1"/>
</dbReference>
<evidence type="ECO:0000256" key="2">
    <source>
        <dbReference type="ARBA" id="ARBA00023125"/>
    </source>
</evidence>
<dbReference type="InterPro" id="IPR050204">
    <property type="entry name" value="AraC_XylS_family_regulators"/>
</dbReference>
<dbReference type="Proteomes" id="UP001500851">
    <property type="component" value="Unassembled WGS sequence"/>
</dbReference>
<evidence type="ECO:0000313" key="6">
    <source>
        <dbReference type="Proteomes" id="UP001500851"/>
    </source>
</evidence>
<keyword evidence="3" id="KW-0804">Transcription</keyword>
<evidence type="ECO:0000256" key="3">
    <source>
        <dbReference type="ARBA" id="ARBA00023163"/>
    </source>
</evidence>
<dbReference type="InterPro" id="IPR037923">
    <property type="entry name" value="HTH-like"/>
</dbReference>
<evidence type="ECO:0000256" key="1">
    <source>
        <dbReference type="ARBA" id="ARBA00023015"/>
    </source>
</evidence>
<sequence length="288" mass="31417">MRRVRYNPAGSARLPIEITTIDRIRRRGGLAEFAAPQRPDFEMLLAIEHGSTTHEVDFMRYDIAAGDALWVHAGQVQLWGDVRRLEGIAVIFSPDALPADVVALLRTFGAFARNHWADAAASGGPFLSTLNALAAITADSSGPGDPAPRAQARDHAATHAAAAALLLLAGTAESDASTVEVEPPEAFHWLFDEIERSFAEHRTAAWYARRLGYSERTLNRLARTHAGLSAKELIDRRVVLEAKRLLVHEQASVAAIAARLGFDDPANFSKYFKHRAGVAPGAFRDVQR</sequence>
<accession>A0ABN2LGN6</accession>
<keyword evidence="1" id="KW-0805">Transcription regulation</keyword>
<protein>
    <submittedName>
        <fullName evidence="5">Helix-turn-helix domain-containing protein</fullName>
    </submittedName>
</protein>
<gene>
    <name evidence="5" type="ORF">GCM10009768_15570</name>
</gene>
<keyword evidence="2" id="KW-0238">DNA-binding</keyword>
<dbReference type="Gene3D" id="1.10.10.60">
    <property type="entry name" value="Homeodomain-like"/>
    <property type="match status" value="1"/>
</dbReference>
<keyword evidence="6" id="KW-1185">Reference proteome</keyword>
<feature type="domain" description="HTH araC/xylS-type" evidence="4">
    <location>
        <begin position="184"/>
        <end position="286"/>
    </location>
</feature>
<dbReference type="SUPFAM" id="SSF51215">
    <property type="entry name" value="Regulatory protein AraC"/>
    <property type="match status" value="1"/>
</dbReference>
<comment type="caution">
    <text evidence="5">The sequence shown here is derived from an EMBL/GenBank/DDBJ whole genome shotgun (WGS) entry which is preliminary data.</text>
</comment>
<dbReference type="PANTHER" id="PTHR46796">
    <property type="entry name" value="HTH-TYPE TRANSCRIPTIONAL ACTIVATOR RHAS-RELATED"/>
    <property type="match status" value="1"/>
</dbReference>
<reference evidence="5 6" key="1">
    <citation type="journal article" date="2019" name="Int. J. Syst. Evol. Microbiol.">
        <title>The Global Catalogue of Microorganisms (GCM) 10K type strain sequencing project: providing services to taxonomists for standard genome sequencing and annotation.</title>
        <authorList>
            <consortium name="The Broad Institute Genomics Platform"/>
            <consortium name="The Broad Institute Genome Sequencing Center for Infectious Disease"/>
            <person name="Wu L."/>
            <person name="Ma J."/>
        </authorList>
    </citation>
    <scope>NUCLEOTIDE SEQUENCE [LARGE SCALE GENOMIC DNA]</scope>
    <source>
        <strain evidence="5 6">JCM 14736</strain>
    </source>
</reference>
<dbReference type="RefSeq" id="WP_344031159.1">
    <property type="nucleotide sequence ID" value="NZ_BAAAOB010000001.1"/>
</dbReference>
<dbReference type="PROSITE" id="PS01124">
    <property type="entry name" value="HTH_ARAC_FAMILY_2"/>
    <property type="match status" value="1"/>
</dbReference>
<evidence type="ECO:0000259" key="4">
    <source>
        <dbReference type="PROSITE" id="PS01124"/>
    </source>
</evidence>
<organism evidence="5 6">
    <name type="scientific">Leucobacter iarius</name>
    <dbReference type="NCBI Taxonomy" id="333963"/>
    <lineage>
        <taxon>Bacteria</taxon>
        <taxon>Bacillati</taxon>
        <taxon>Actinomycetota</taxon>
        <taxon>Actinomycetes</taxon>
        <taxon>Micrococcales</taxon>
        <taxon>Microbacteriaceae</taxon>
        <taxon>Leucobacter</taxon>
    </lineage>
</organism>
<proteinExistence type="predicted"/>
<dbReference type="PANTHER" id="PTHR46796:SF6">
    <property type="entry name" value="ARAC SUBFAMILY"/>
    <property type="match status" value="1"/>
</dbReference>
<evidence type="ECO:0000313" key="5">
    <source>
        <dbReference type="EMBL" id="GAA1787470.1"/>
    </source>
</evidence>
<dbReference type="EMBL" id="BAAAOB010000001">
    <property type="protein sequence ID" value="GAA1787470.1"/>
    <property type="molecule type" value="Genomic_DNA"/>
</dbReference>
<dbReference type="InterPro" id="IPR018060">
    <property type="entry name" value="HTH_AraC"/>
</dbReference>
<dbReference type="InterPro" id="IPR009057">
    <property type="entry name" value="Homeodomain-like_sf"/>
</dbReference>
<dbReference type="SMART" id="SM00342">
    <property type="entry name" value="HTH_ARAC"/>
    <property type="match status" value="1"/>
</dbReference>
<dbReference type="SUPFAM" id="SSF46689">
    <property type="entry name" value="Homeodomain-like"/>
    <property type="match status" value="1"/>
</dbReference>